<organism evidence="1 2">
    <name type="scientific">Alteromonas pelagimontana</name>
    <dbReference type="NCBI Taxonomy" id="1858656"/>
    <lineage>
        <taxon>Bacteria</taxon>
        <taxon>Pseudomonadati</taxon>
        <taxon>Pseudomonadota</taxon>
        <taxon>Gammaproteobacteria</taxon>
        <taxon>Alteromonadales</taxon>
        <taxon>Alteromonadaceae</taxon>
        <taxon>Alteromonas/Salinimonas group</taxon>
        <taxon>Alteromonas</taxon>
    </lineage>
</organism>
<reference evidence="1 2" key="2">
    <citation type="submission" date="2020-04" db="EMBL/GenBank/DDBJ databases">
        <title>Complete genome sequence of Alteromonas pelagimontana 5.12T.</title>
        <authorList>
            <person name="Sinha R.K."/>
            <person name="Krishnan K.P."/>
            <person name="Kurian J.P."/>
        </authorList>
    </citation>
    <scope>NUCLEOTIDE SEQUENCE [LARGE SCALE GENOMIC DNA]</scope>
    <source>
        <strain evidence="1 2">5.12</strain>
    </source>
</reference>
<dbReference type="Proteomes" id="UP000219285">
    <property type="component" value="Chromosome"/>
</dbReference>
<evidence type="ECO:0000313" key="1">
    <source>
        <dbReference type="EMBL" id="QJR79884.1"/>
    </source>
</evidence>
<dbReference type="EMBL" id="CP052766">
    <property type="protein sequence ID" value="QJR79884.1"/>
    <property type="molecule type" value="Genomic_DNA"/>
</dbReference>
<protein>
    <submittedName>
        <fullName evidence="1">DUF3025 domain-containing protein</fullName>
    </submittedName>
</protein>
<dbReference type="AlphaFoldDB" id="A0A6M4M9R7"/>
<proteinExistence type="predicted"/>
<dbReference type="InterPro" id="IPR021390">
    <property type="entry name" value="DUF3025"/>
</dbReference>
<reference evidence="2" key="1">
    <citation type="submission" date="2014-12" db="EMBL/GenBank/DDBJ databases">
        <title>Complete genome sequence of a multi-drug resistant Klebsiella pneumoniae.</title>
        <authorList>
            <person name="Hua X."/>
            <person name="Chen Q."/>
            <person name="Li X."/>
            <person name="Feng Y."/>
            <person name="Ruan Z."/>
            <person name="Yu Y."/>
        </authorList>
    </citation>
    <scope>NUCLEOTIDE SEQUENCE [LARGE SCALE GENOMIC DNA]</scope>
    <source>
        <strain evidence="2">5.12</strain>
    </source>
</reference>
<sequence length="285" mass="32424">MKSTAEGCQISNAMKSAAPPVKALLKETGLATFPHFPSADELNVIANTSSFNGVPTQFQGQSSFSEQDNRYYEEIIAATGRVPTREKCWHDLFNALIWIQFPQTKLLLNRLHMADIQEFGLHPRTARRNRLTHFDECGVVLAVPQQHLAIANWLLSQLATHQWETVFLDYREKWGTAILPFIFGHANLEMMLTPFDGLTGKWVAVKVANDFATLPVEIQRLRLDEALLKRVGQLDNFLLPHILRPLPLLGVPGWHDAQTPCYYKNKDYFRPQRPETPATEQLPLI</sequence>
<dbReference type="KEGG" id="apel:CA267_003325"/>
<evidence type="ECO:0000313" key="2">
    <source>
        <dbReference type="Proteomes" id="UP000219285"/>
    </source>
</evidence>
<keyword evidence="2" id="KW-1185">Reference proteome</keyword>
<accession>A0A6M4M9R7</accession>
<gene>
    <name evidence="1" type="ORF">CA267_003325</name>
</gene>
<dbReference type="RefSeq" id="WP_075608800.1">
    <property type="nucleotide sequence ID" value="NZ_CP052766.1"/>
</dbReference>
<dbReference type="Pfam" id="PF11227">
    <property type="entry name" value="DUF3025"/>
    <property type="match status" value="1"/>
</dbReference>
<dbReference type="OrthoDB" id="5292474at2"/>
<name>A0A6M4M9R7_9ALTE</name>